<name>A0ABT8R952_9BACT</name>
<keyword evidence="12" id="KW-1015">Disulfide bond</keyword>
<keyword evidence="16" id="KW-1185">Reference proteome</keyword>
<evidence type="ECO:0000256" key="5">
    <source>
        <dbReference type="ARBA" id="ARBA00022692"/>
    </source>
</evidence>
<keyword evidence="5" id="KW-0812">Transmembrane</keyword>
<organism evidence="15 16">
    <name type="scientific">Rhodocytophaga aerolata</name>
    <dbReference type="NCBI Taxonomy" id="455078"/>
    <lineage>
        <taxon>Bacteria</taxon>
        <taxon>Pseudomonadati</taxon>
        <taxon>Bacteroidota</taxon>
        <taxon>Cytophagia</taxon>
        <taxon>Cytophagales</taxon>
        <taxon>Rhodocytophagaceae</taxon>
        <taxon>Rhodocytophaga</taxon>
    </lineage>
</organism>
<comment type="subcellular location">
    <subcellularLocation>
        <location evidence="2">Endoplasmic reticulum membrane</location>
        <topology evidence="2">Single-pass type II membrane protein</topology>
    </subcellularLocation>
    <subcellularLocation>
        <location evidence="1">Golgi apparatus membrane</location>
        <topology evidence="1">Single-pass type II membrane protein</topology>
    </subcellularLocation>
</comment>
<keyword evidence="7" id="KW-0256">Endoplasmic reticulum</keyword>
<evidence type="ECO:0000256" key="13">
    <source>
        <dbReference type="ARBA" id="ARBA00023180"/>
    </source>
</evidence>
<keyword evidence="9" id="KW-1133">Transmembrane helix</keyword>
<proteinExistence type="predicted"/>
<sequence>MKILYIILAHKEPSQVIKLVETLSANEHYVILHYNKLSSNEEFAVLRDKFQSNLHVFFLDRIKTAWGHFSLMEVVVNSLKKAKSLDIKYDHAVILSGQDYPIKSNTEIKRFLESHPQKIFYRHFEITPDMGENKPYVHPVNDRVTTRPQHHRIDSFYWRLNSRKYLLLPGEPNPDATSLRSLVSNKIKFLLRKIVKREFPDGFRPYFGATFGIITFEFAEYLINFYDQHPHFNKYMQYAFCADEMYLVTAAMNHPYFASKMVNNNMIFSKWSEKGGLNPVLLTSQHLEELMQSSKLFARKFDTTVDASILEMIDEKLLLTPGFTASVDTTNN</sequence>
<dbReference type="InterPro" id="IPR043538">
    <property type="entry name" value="XYLT"/>
</dbReference>
<evidence type="ECO:0000256" key="3">
    <source>
        <dbReference type="ARBA" id="ARBA00022676"/>
    </source>
</evidence>
<gene>
    <name evidence="15" type="ORF">Q0590_20260</name>
</gene>
<evidence type="ECO:0000256" key="8">
    <source>
        <dbReference type="ARBA" id="ARBA00022968"/>
    </source>
</evidence>
<dbReference type="Pfam" id="PF02485">
    <property type="entry name" value="Branch"/>
    <property type="match status" value="1"/>
</dbReference>
<dbReference type="PANTHER" id="PTHR46025:SF3">
    <property type="entry name" value="XYLOSYLTRANSFERASE OXT"/>
    <property type="match status" value="1"/>
</dbReference>
<keyword evidence="10" id="KW-0333">Golgi apparatus</keyword>
<dbReference type="PANTHER" id="PTHR46025">
    <property type="entry name" value="XYLOSYLTRANSFERASE OXT"/>
    <property type="match status" value="1"/>
</dbReference>
<evidence type="ECO:0000313" key="15">
    <source>
        <dbReference type="EMBL" id="MDO1448622.1"/>
    </source>
</evidence>
<evidence type="ECO:0000313" key="16">
    <source>
        <dbReference type="Proteomes" id="UP001168528"/>
    </source>
</evidence>
<keyword evidence="3" id="KW-0328">Glycosyltransferase</keyword>
<evidence type="ECO:0000256" key="12">
    <source>
        <dbReference type="ARBA" id="ARBA00023157"/>
    </source>
</evidence>
<evidence type="ECO:0000256" key="7">
    <source>
        <dbReference type="ARBA" id="ARBA00022824"/>
    </source>
</evidence>
<keyword evidence="8" id="KW-0735">Signal-anchor</keyword>
<keyword evidence="4" id="KW-0808">Transferase</keyword>
<evidence type="ECO:0000256" key="11">
    <source>
        <dbReference type="ARBA" id="ARBA00023136"/>
    </source>
</evidence>
<evidence type="ECO:0000256" key="1">
    <source>
        <dbReference type="ARBA" id="ARBA00004323"/>
    </source>
</evidence>
<evidence type="ECO:0000256" key="2">
    <source>
        <dbReference type="ARBA" id="ARBA00004648"/>
    </source>
</evidence>
<evidence type="ECO:0000256" key="10">
    <source>
        <dbReference type="ARBA" id="ARBA00023034"/>
    </source>
</evidence>
<evidence type="ECO:0000256" key="4">
    <source>
        <dbReference type="ARBA" id="ARBA00022679"/>
    </source>
</evidence>
<keyword evidence="6" id="KW-0479">Metal-binding</keyword>
<accession>A0ABT8R952</accession>
<protein>
    <recommendedName>
        <fullName evidence="14">Peptide O-xylosyltransferase</fullName>
    </recommendedName>
</protein>
<reference evidence="15" key="1">
    <citation type="submission" date="2023-07" db="EMBL/GenBank/DDBJ databases">
        <title>The genome sequence of Rhodocytophaga aerolata KACC 12507.</title>
        <authorList>
            <person name="Zhang X."/>
        </authorList>
    </citation>
    <scope>NUCLEOTIDE SEQUENCE</scope>
    <source>
        <strain evidence="15">KACC 12507</strain>
    </source>
</reference>
<comment type="caution">
    <text evidence="15">The sequence shown here is derived from an EMBL/GenBank/DDBJ whole genome shotgun (WGS) entry which is preliminary data.</text>
</comment>
<dbReference type="InterPro" id="IPR003406">
    <property type="entry name" value="Glyco_trans_14"/>
</dbReference>
<dbReference type="Proteomes" id="UP001168528">
    <property type="component" value="Unassembled WGS sequence"/>
</dbReference>
<keyword evidence="11" id="KW-0472">Membrane</keyword>
<evidence type="ECO:0000256" key="14">
    <source>
        <dbReference type="ARBA" id="ARBA00042865"/>
    </source>
</evidence>
<dbReference type="RefSeq" id="WP_302039424.1">
    <property type="nucleotide sequence ID" value="NZ_JAUKPO010000013.1"/>
</dbReference>
<keyword evidence="13" id="KW-0325">Glycoprotein</keyword>
<dbReference type="EMBL" id="JAUKPO010000013">
    <property type="protein sequence ID" value="MDO1448622.1"/>
    <property type="molecule type" value="Genomic_DNA"/>
</dbReference>
<evidence type="ECO:0000256" key="6">
    <source>
        <dbReference type="ARBA" id="ARBA00022723"/>
    </source>
</evidence>
<evidence type="ECO:0000256" key="9">
    <source>
        <dbReference type="ARBA" id="ARBA00022989"/>
    </source>
</evidence>